<reference evidence="11" key="1">
    <citation type="journal article" date="2014" name="Genome Announc.">
        <title>Genome sequence of the yeast Cyberlindnera fabianii (Hansenula fabianii).</title>
        <authorList>
            <person name="Freel K.C."/>
            <person name="Sarilar V."/>
            <person name="Neuveglise C."/>
            <person name="Devillers H."/>
            <person name="Friedrich A."/>
            <person name="Schacherer J."/>
        </authorList>
    </citation>
    <scope>NUCLEOTIDE SEQUENCE</scope>
    <source>
        <strain evidence="11">YJS4271</strain>
    </source>
</reference>
<dbReference type="OrthoDB" id="332281at2759"/>
<evidence type="ECO:0000256" key="4">
    <source>
        <dbReference type="ARBA" id="ARBA00022448"/>
    </source>
</evidence>
<dbReference type="InterPro" id="IPR024602">
    <property type="entry name" value="COG_su2_N"/>
</dbReference>
<dbReference type="GO" id="GO:0000139">
    <property type="term" value="C:Golgi membrane"/>
    <property type="evidence" value="ECO:0007669"/>
    <property type="project" value="UniProtKB-SubCell"/>
</dbReference>
<name>A0A061B3M2_CYBFA</name>
<keyword evidence="5" id="KW-0653">Protein transport</keyword>
<proteinExistence type="inferred from homology"/>
<dbReference type="PANTHER" id="PTHR12961">
    <property type="entry name" value="CONSERVED OLIGOMERIC GOLGI COMPLEX COMPONENT 2"/>
    <property type="match status" value="1"/>
</dbReference>
<dbReference type="InterPro" id="IPR009316">
    <property type="entry name" value="COG2"/>
</dbReference>
<evidence type="ECO:0000256" key="9">
    <source>
        <dbReference type="SAM" id="Coils"/>
    </source>
</evidence>
<feature type="coiled-coil region" evidence="9">
    <location>
        <begin position="62"/>
        <end position="128"/>
    </location>
</feature>
<dbReference type="AlphaFoldDB" id="A0A061B3M2"/>
<comment type="similarity">
    <text evidence="2">Belongs to the COG2 family.</text>
</comment>
<dbReference type="GO" id="GO:0015031">
    <property type="term" value="P:protein transport"/>
    <property type="evidence" value="ECO:0007669"/>
    <property type="project" value="UniProtKB-KW"/>
</dbReference>
<evidence type="ECO:0000256" key="2">
    <source>
        <dbReference type="ARBA" id="ARBA00007603"/>
    </source>
</evidence>
<gene>
    <name evidence="11" type="ORF">CYFA0S_13e02410g</name>
</gene>
<dbReference type="PANTHER" id="PTHR12961:SF0">
    <property type="entry name" value="CONSERVED OLIGOMERIC GOLGI COMPLEX SUBUNIT 2"/>
    <property type="match status" value="1"/>
</dbReference>
<dbReference type="GO" id="GO:0017119">
    <property type="term" value="C:Golgi transport complex"/>
    <property type="evidence" value="ECO:0007669"/>
    <property type="project" value="TreeGrafter"/>
</dbReference>
<dbReference type="Pfam" id="PF06148">
    <property type="entry name" value="COG2_N"/>
    <property type="match status" value="1"/>
</dbReference>
<evidence type="ECO:0000256" key="3">
    <source>
        <dbReference type="ARBA" id="ARBA00020977"/>
    </source>
</evidence>
<dbReference type="GO" id="GO:0007030">
    <property type="term" value="P:Golgi organization"/>
    <property type="evidence" value="ECO:0007669"/>
    <property type="project" value="InterPro"/>
</dbReference>
<evidence type="ECO:0000256" key="6">
    <source>
        <dbReference type="ARBA" id="ARBA00023034"/>
    </source>
</evidence>
<keyword evidence="7" id="KW-0472">Membrane</keyword>
<feature type="domain" description="Conserved oligomeric Golgi complex subunit 2 N-terminal" evidence="10">
    <location>
        <begin position="49"/>
        <end position="112"/>
    </location>
</feature>
<evidence type="ECO:0000256" key="7">
    <source>
        <dbReference type="ARBA" id="ARBA00023136"/>
    </source>
</evidence>
<evidence type="ECO:0000256" key="1">
    <source>
        <dbReference type="ARBA" id="ARBA00004395"/>
    </source>
</evidence>
<dbReference type="VEuPathDB" id="FungiDB:BON22_1852"/>
<evidence type="ECO:0000313" key="11">
    <source>
        <dbReference type="EMBL" id="CDR44052.1"/>
    </source>
</evidence>
<organism evidence="11">
    <name type="scientific">Cyberlindnera fabianii</name>
    <name type="common">Yeast</name>
    <name type="synonym">Hansenula fabianii</name>
    <dbReference type="NCBI Taxonomy" id="36022"/>
    <lineage>
        <taxon>Eukaryota</taxon>
        <taxon>Fungi</taxon>
        <taxon>Dikarya</taxon>
        <taxon>Ascomycota</taxon>
        <taxon>Saccharomycotina</taxon>
        <taxon>Saccharomycetes</taxon>
        <taxon>Phaffomycetales</taxon>
        <taxon>Phaffomycetaceae</taxon>
        <taxon>Cyberlindnera</taxon>
    </lineage>
</organism>
<keyword evidence="4" id="KW-0813">Transport</keyword>
<dbReference type="PhylomeDB" id="A0A061B3M2"/>
<dbReference type="GO" id="GO:0006891">
    <property type="term" value="P:intra-Golgi vesicle-mediated transport"/>
    <property type="evidence" value="ECO:0007669"/>
    <property type="project" value="TreeGrafter"/>
</dbReference>
<keyword evidence="6" id="KW-0333">Golgi apparatus</keyword>
<protein>
    <recommendedName>
        <fullName evidence="3">Conserved oligomeric Golgi complex subunit 2</fullName>
    </recommendedName>
    <alternativeName>
        <fullName evidence="8">Component of oligomeric Golgi complex 2</fullName>
    </alternativeName>
</protein>
<evidence type="ECO:0000256" key="5">
    <source>
        <dbReference type="ARBA" id="ARBA00022927"/>
    </source>
</evidence>
<evidence type="ECO:0000259" key="10">
    <source>
        <dbReference type="Pfam" id="PF06148"/>
    </source>
</evidence>
<comment type="subcellular location">
    <subcellularLocation>
        <location evidence="1">Golgi apparatus membrane</location>
        <topology evidence="1">Peripheral membrane protein</topology>
    </subcellularLocation>
</comment>
<keyword evidence="9" id="KW-0175">Coiled coil</keyword>
<sequence length="270" mass="31710">MAALDDFDLDEEEEQFPYPRRITREAFLKDLKIDPENPYQSIINIKEVSFNVDHFLFQHYRYTLLEDLQTELNDLLRELDQELFDLVNNDYFDFINLGKALEGGEGLVDKLRIDATKYKRKLTDENKRLAESQEHVKQSLSTISKLQELKRHAQQMILLDSFISKFELLLNQNKSSIQIEVIKQLTSLYLTIHQLVTTLPVYQFINNHLDQINILRIEFQTVIDEYLRGIQIEDTPYKDVVDILGIYSIIGDEARAVEILKEKSAKNPEN</sequence>
<dbReference type="EMBL" id="LK052898">
    <property type="protein sequence ID" value="CDR44052.1"/>
    <property type="molecule type" value="Genomic_DNA"/>
</dbReference>
<evidence type="ECO:0000256" key="8">
    <source>
        <dbReference type="ARBA" id="ARBA00031344"/>
    </source>
</evidence>
<accession>A0A061B3M2</accession>